<dbReference type="Pfam" id="PF19493">
    <property type="entry name" value="Trypco1"/>
    <property type="match status" value="1"/>
</dbReference>
<proteinExistence type="predicted"/>
<organism evidence="3 4">
    <name type="scientific">Tumidithrix elongata BACA0141</name>
    <dbReference type="NCBI Taxonomy" id="2716417"/>
    <lineage>
        <taxon>Bacteria</taxon>
        <taxon>Bacillati</taxon>
        <taxon>Cyanobacteriota</taxon>
        <taxon>Cyanophyceae</taxon>
        <taxon>Pseudanabaenales</taxon>
        <taxon>Pseudanabaenaceae</taxon>
        <taxon>Tumidithrix</taxon>
        <taxon>Tumidithrix elongata</taxon>
    </lineage>
</organism>
<reference evidence="3" key="1">
    <citation type="submission" date="2024-01" db="EMBL/GenBank/DDBJ databases">
        <title>Bank of Algae and Cyanobacteria of the Azores (BACA) strain genomes.</title>
        <authorList>
            <person name="Luz R."/>
            <person name="Cordeiro R."/>
            <person name="Fonseca A."/>
            <person name="Goncalves V."/>
        </authorList>
    </citation>
    <scope>NUCLEOTIDE SEQUENCE</scope>
    <source>
        <strain evidence="3">BACA0141</strain>
    </source>
</reference>
<comment type="caution">
    <text evidence="3">The sequence shown here is derived from an EMBL/GenBank/DDBJ whole genome shotgun (WGS) entry which is preliminary data.</text>
</comment>
<dbReference type="RefSeq" id="WP_330482328.1">
    <property type="nucleotide sequence ID" value="NZ_JAZBJZ010000009.1"/>
</dbReference>
<evidence type="ECO:0000256" key="1">
    <source>
        <dbReference type="SAM" id="MobiDB-lite"/>
    </source>
</evidence>
<evidence type="ECO:0000313" key="4">
    <source>
        <dbReference type="Proteomes" id="UP001333818"/>
    </source>
</evidence>
<gene>
    <name evidence="3" type="ORF">V2H45_03990</name>
</gene>
<dbReference type="AlphaFoldDB" id="A0AAW9PWD2"/>
<accession>A0AAW9PWD2</accession>
<dbReference type="InterPro" id="IPR045794">
    <property type="entry name" value="Trypco1"/>
</dbReference>
<feature type="domain" description="Trypsin-co-occurring" evidence="2">
    <location>
        <begin position="10"/>
        <end position="110"/>
    </location>
</feature>
<name>A0AAW9PWD2_9CYAN</name>
<dbReference type="Proteomes" id="UP001333818">
    <property type="component" value="Unassembled WGS sequence"/>
</dbReference>
<evidence type="ECO:0000259" key="2">
    <source>
        <dbReference type="Pfam" id="PF19493"/>
    </source>
</evidence>
<dbReference type="NCBIfam" id="NF041216">
    <property type="entry name" value="CU044_2847_fam"/>
    <property type="match status" value="1"/>
</dbReference>
<protein>
    <submittedName>
        <fullName evidence="3">CU044_2847 family protein</fullName>
    </submittedName>
</protein>
<sequence length="113" mass="12646">MAHKIYIEQEDGEIRTIEIAESDDDLPTESSNDRESYGVKEDAIARLQEVHETIRLYTRYAIGAFKNLGDAQVEEVTLKFGLKISGEAGIPVLTKASAESNFEIQVKCKFPPK</sequence>
<evidence type="ECO:0000313" key="3">
    <source>
        <dbReference type="EMBL" id="MEE3715904.1"/>
    </source>
</evidence>
<dbReference type="EMBL" id="JAZBJZ010000009">
    <property type="protein sequence ID" value="MEE3715904.1"/>
    <property type="molecule type" value="Genomic_DNA"/>
</dbReference>
<feature type="region of interest" description="Disordered" evidence="1">
    <location>
        <begin position="17"/>
        <end position="38"/>
    </location>
</feature>
<keyword evidence="4" id="KW-1185">Reference proteome</keyword>